<gene>
    <name evidence="11" type="ORF">SAMN05661086_01416</name>
</gene>
<keyword evidence="4" id="KW-0963">Cytoplasm</keyword>
<dbReference type="Pfam" id="PF02367">
    <property type="entry name" value="TsaE"/>
    <property type="match status" value="1"/>
</dbReference>
<evidence type="ECO:0000256" key="9">
    <source>
        <dbReference type="ARBA" id="ARBA00022842"/>
    </source>
</evidence>
<dbReference type="Proteomes" id="UP000199659">
    <property type="component" value="Unassembled WGS sequence"/>
</dbReference>
<name>A0A1I6J3N0_9FIRM</name>
<keyword evidence="5" id="KW-0819">tRNA processing</keyword>
<dbReference type="InterPro" id="IPR003442">
    <property type="entry name" value="T6A_TsaE"/>
</dbReference>
<sequence length="143" mass="16363">MIYESFKAEDTFLFGEQIGKACRPGEIYCLLGDLGVGKTVFTQGFAKGLGISEAVSSPTFTIIQEYEDGRIPFYHFDVYRISDIEEMYELGYEDYFYGEGVCLIEWAGLIKELLPETVKIISIEKDSEKGFDYRKIQLEESQL</sequence>
<evidence type="ECO:0000256" key="1">
    <source>
        <dbReference type="ARBA" id="ARBA00004496"/>
    </source>
</evidence>
<keyword evidence="7" id="KW-0547">Nucleotide-binding</keyword>
<comment type="subcellular location">
    <subcellularLocation>
        <location evidence="1">Cytoplasm</location>
    </subcellularLocation>
</comment>
<organism evidence="11 12">
    <name type="scientific">Anaeromicropila populeti</name>
    <dbReference type="NCBI Taxonomy" id="37658"/>
    <lineage>
        <taxon>Bacteria</taxon>
        <taxon>Bacillati</taxon>
        <taxon>Bacillota</taxon>
        <taxon>Clostridia</taxon>
        <taxon>Lachnospirales</taxon>
        <taxon>Lachnospiraceae</taxon>
        <taxon>Anaeromicropila</taxon>
    </lineage>
</organism>
<dbReference type="STRING" id="37658.SAMN05661086_01416"/>
<evidence type="ECO:0000256" key="7">
    <source>
        <dbReference type="ARBA" id="ARBA00022741"/>
    </source>
</evidence>
<accession>A0A1I6J3N0</accession>
<evidence type="ECO:0000256" key="8">
    <source>
        <dbReference type="ARBA" id="ARBA00022840"/>
    </source>
</evidence>
<dbReference type="OrthoDB" id="9815896at2"/>
<dbReference type="Gene3D" id="3.40.50.300">
    <property type="entry name" value="P-loop containing nucleotide triphosphate hydrolases"/>
    <property type="match status" value="1"/>
</dbReference>
<dbReference type="InterPro" id="IPR027417">
    <property type="entry name" value="P-loop_NTPase"/>
</dbReference>
<dbReference type="EMBL" id="FOYZ01000004">
    <property type="protein sequence ID" value="SFR73548.1"/>
    <property type="molecule type" value="Genomic_DNA"/>
</dbReference>
<keyword evidence="12" id="KW-1185">Reference proteome</keyword>
<dbReference type="PANTHER" id="PTHR33540">
    <property type="entry name" value="TRNA THREONYLCARBAMOYLADENOSINE BIOSYNTHESIS PROTEIN TSAE"/>
    <property type="match status" value="1"/>
</dbReference>
<evidence type="ECO:0000313" key="12">
    <source>
        <dbReference type="Proteomes" id="UP000199659"/>
    </source>
</evidence>
<evidence type="ECO:0000256" key="10">
    <source>
        <dbReference type="ARBA" id="ARBA00032441"/>
    </source>
</evidence>
<evidence type="ECO:0000256" key="2">
    <source>
        <dbReference type="ARBA" id="ARBA00007599"/>
    </source>
</evidence>
<keyword evidence="9" id="KW-0460">Magnesium</keyword>
<proteinExistence type="inferred from homology"/>
<evidence type="ECO:0000256" key="6">
    <source>
        <dbReference type="ARBA" id="ARBA00022723"/>
    </source>
</evidence>
<dbReference type="GO" id="GO:0046872">
    <property type="term" value="F:metal ion binding"/>
    <property type="evidence" value="ECO:0007669"/>
    <property type="project" value="UniProtKB-KW"/>
</dbReference>
<keyword evidence="8" id="KW-0067">ATP-binding</keyword>
<evidence type="ECO:0000313" key="11">
    <source>
        <dbReference type="EMBL" id="SFR73548.1"/>
    </source>
</evidence>
<comment type="similarity">
    <text evidence="2">Belongs to the TsaE family.</text>
</comment>
<dbReference type="NCBIfam" id="TIGR00150">
    <property type="entry name" value="T6A_YjeE"/>
    <property type="match status" value="1"/>
</dbReference>
<evidence type="ECO:0000256" key="5">
    <source>
        <dbReference type="ARBA" id="ARBA00022694"/>
    </source>
</evidence>
<dbReference type="RefSeq" id="WP_092559985.1">
    <property type="nucleotide sequence ID" value="NZ_FOYZ01000004.1"/>
</dbReference>
<dbReference type="AlphaFoldDB" id="A0A1I6J3N0"/>
<dbReference type="SUPFAM" id="SSF52540">
    <property type="entry name" value="P-loop containing nucleoside triphosphate hydrolases"/>
    <property type="match status" value="1"/>
</dbReference>
<reference evidence="11 12" key="1">
    <citation type="submission" date="2016-10" db="EMBL/GenBank/DDBJ databases">
        <authorList>
            <person name="de Groot N.N."/>
        </authorList>
    </citation>
    <scope>NUCLEOTIDE SEQUENCE [LARGE SCALE GENOMIC DNA]</scope>
    <source>
        <strain evidence="11 12">743A</strain>
    </source>
</reference>
<dbReference type="GO" id="GO:0005524">
    <property type="term" value="F:ATP binding"/>
    <property type="evidence" value="ECO:0007669"/>
    <property type="project" value="UniProtKB-KW"/>
</dbReference>
<dbReference type="GO" id="GO:0005737">
    <property type="term" value="C:cytoplasm"/>
    <property type="evidence" value="ECO:0007669"/>
    <property type="project" value="UniProtKB-SubCell"/>
</dbReference>
<evidence type="ECO:0000256" key="3">
    <source>
        <dbReference type="ARBA" id="ARBA00019010"/>
    </source>
</evidence>
<protein>
    <recommendedName>
        <fullName evidence="3">tRNA threonylcarbamoyladenosine biosynthesis protein TsaE</fullName>
    </recommendedName>
    <alternativeName>
        <fullName evidence="10">t(6)A37 threonylcarbamoyladenosine biosynthesis protein TsaE</fullName>
    </alternativeName>
</protein>
<evidence type="ECO:0000256" key="4">
    <source>
        <dbReference type="ARBA" id="ARBA00022490"/>
    </source>
</evidence>
<dbReference type="GO" id="GO:0002949">
    <property type="term" value="P:tRNA threonylcarbamoyladenosine modification"/>
    <property type="evidence" value="ECO:0007669"/>
    <property type="project" value="InterPro"/>
</dbReference>
<keyword evidence="6" id="KW-0479">Metal-binding</keyword>
<dbReference type="PANTHER" id="PTHR33540:SF2">
    <property type="entry name" value="TRNA THREONYLCARBAMOYLADENOSINE BIOSYNTHESIS PROTEIN TSAE"/>
    <property type="match status" value="1"/>
</dbReference>